<dbReference type="EMBL" id="CM000364">
    <property type="protein sequence ID" value="EDX12440.1"/>
    <property type="molecule type" value="Genomic_DNA"/>
</dbReference>
<feature type="transmembrane region" description="Helical" evidence="1">
    <location>
        <begin position="20"/>
        <end position="53"/>
    </location>
</feature>
<evidence type="ECO:0000313" key="3">
    <source>
        <dbReference type="Proteomes" id="UP000000304"/>
    </source>
</evidence>
<accession>B4QUE0</accession>
<evidence type="ECO:0000313" key="2">
    <source>
        <dbReference type="EMBL" id="EDX12440.1"/>
    </source>
</evidence>
<dbReference type="HOGENOM" id="CLU_2944171_0_0_1"/>
<name>B4QUE0_DROSI</name>
<keyword evidence="1" id="KW-0472">Membrane</keyword>
<evidence type="ECO:0000256" key="1">
    <source>
        <dbReference type="SAM" id="Phobius"/>
    </source>
</evidence>
<dbReference type="Proteomes" id="UP000000304">
    <property type="component" value="Chromosome 3R"/>
</dbReference>
<organism evidence="2 3">
    <name type="scientific">Drosophila simulans</name>
    <name type="common">Fruit fly</name>
    <dbReference type="NCBI Taxonomy" id="7240"/>
    <lineage>
        <taxon>Eukaryota</taxon>
        <taxon>Metazoa</taxon>
        <taxon>Ecdysozoa</taxon>
        <taxon>Arthropoda</taxon>
        <taxon>Hexapoda</taxon>
        <taxon>Insecta</taxon>
        <taxon>Pterygota</taxon>
        <taxon>Neoptera</taxon>
        <taxon>Endopterygota</taxon>
        <taxon>Diptera</taxon>
        <taxon>Brachycera</taxon>
        <taxon>Muscomorpha</taxon>
        <taxon>Ephydroidea</taxon>
        <taxon>Drosophilidae</taxon>
        <taxon>Drosophila</taxon>
        <taxon>Sophophora</taxon>
    </lineage>
</organism>
<sequence length="60" mass="6317">MAGCQSADAGNAENESRQDLAAFVICGLTIAAAPSTPSIPILSILFILPTLFYSLEHLRP</sequence>
<dbReference type="AlphaFoldDB" id="B4QUE0"/>
<protein>
    <submittedName>
        <fullName evidence="2">GD20166</fullName>
    </submittedName>
</protein>
<proteinExistence type="predicted"/>
<reference evidence="2 3" key="1">
    <citation type="journal article" date="2007" name="Nature">
        <title>Evolution of genes and genomes on the Drosophila phylogeny.</title>
        <authorList>
            <consortium name="Drosophila 12 Genomes Consortium"/>
            <person name="Clark A.G."/>
            <person name="Eisen M.B."/>
            <person name="Smith D.R."/>
            <person name="Bergman C.M."/>
            <person name="Oliver B."/>
            <person name="Markow T.A."/>
            <person name="Kaufman T.C."/>
            <person name="Kellis M."/>
            <person name="Gelbart W."/>
            <person name="Iyer V.N."/>
            <person name="Pollard D.A."/>
            <person name="Sackton T.B."/>
            <person name="Larracuente A.M."/>
            <person name="Singh N.D."/>
            <person name="Abad J.P."/>
            <person name="Abt D.N."/>
            <person name="Adryan B."/>
            <person name="Aguade M."/>
            <person name="Akashi H."/>
            <person name="Anderson W.W."/>
            <person name="Aquadro C.F."/>
            <person name="Ardell D.H."/>
            <person name="Arguello R."/>
            <person name="Artieri C.G."/>
            <person name="Barbash D.A."/>
            <person name="Barker D."/>
            <person name="Barsanti P."/>
            <person name="Batterham P."/>
            <person name="Batzoglou S."/>
            <person name="Begun D."/>
            <person name="Bhutkar A."/>
            <person name="Blanco E."/>
            <person name="Bosak S.A."/>
            <person name="Bradley R.K."/>
            <person name="Brand A.D."/>
            <person name="Brent M.R."/>
            <person name="Brooks A.N."/>
            <person name="Brown R.H."/>
            <person name="Butlin R.K."/>
            <person name="Caggese C."/>
            <person name="Calvi B.R."/>
            <person name="Bernardo de Carvalho A."/>
            <person name="Caspi A."/>
            <person name="Castrezana S."/>
            <person name="Celniker S.E."/>
            <person name="Chang J.L."/>
            <person name="Chapple C."/>
            <person name="Chatterji S."/>
            <person name="Chinwalla A."/>
            <person name="Civetta A."/>
            <person name="Clifton S.W."/>
            <person name="Comeron J.M."/>
            <person name="Costello J.C."/>
            <person name="Coyne J.A."/>
            <person name="Daub J."/>
            <person name="David R.G."/>
            <person name="Delcher A.L."/>
            <person name="Delehaunty K."/>
            <person name="Do C.B."/>
            <person name="Ebling H."/>
            <person name="Edwards K."/>
            <person name="Eickbush T."/>
            <person name="Evans J.D."/>
            <person name="Filipski A."/>
            <person name="Findeiss S."/>
            <person name="Freyhult E."/>
            <person name="Fulton L."/>
            <person name="Fulton R."/>
            <person name="Garcia A.C."/>
            <person name="Gardiner A."/>
            <person name="Garfield D.A."/>
            <person name="Garvin B.E."/>
            <person name="Gibson G."/>
            <person name="Gilbert D."/>
            <person name="Gnerre S."/>
            <person name="Godfrey J."/>
            <person name="Good R."/>
            <person name="Gotea V."/>
            <person name="Gravely B."/>
            <person name="Greenberg A.J."/>
            <person name="Griffiths-Jones S."/>
            <person name="Gross S."/>
            <person name="Guigo R."/>
            <person name="Gustafson E.A."/>
            <person name="Haerty W."/>
            <person name="Hahn M.W."/>
            <person name="Halligan D.L."/>
            <person name="Halpern A.L."/>
            <person name="Halter G.M."/>
            <person name="Han M.V."/>
            <person name="Heger A."/>
            <person name="Hillier L."/>
            <person name="Hinrichs A.S."/>
            <person name="Holmes I."/>
            <person name="Hoskins R.A."/>
            <person name="Hubisz M.J."/>
            <person name="Hultmark D."/>
            <person name="Huntley M.A."/>
            <person name="Jaffe D.B."/>
            <person name="Jagadeeshan S."/>
            <person name="Jeck W.R."/>
            <person name="Johnson J."/>
            <person name="Jones C.D."/>
            <person name="Jordan W.C."/>
            <person name="Karpen G.H."/>
            <person name="Kataoka E."/>
            <person name="Keightley P.D."/>
            <person name="Kheradpour P."/>
            <person name="Kirkness E.F."/>
            <person name="Koerich L.B."/>
            <person name="Kristiansen K."/>
            <person name="Kudrna D."/>
            <person name="Kulathinal R.J."/>
            <person name="Kumar S."/>
            <person name="Kwok R."/>
            <person name="Lander E."/>
            <person name="Langley C.H."/>
            <person name="Lapoint R."/>
            <person name="Lazzaro B.P."/>
            <person name="Lee S.J."/>
            <person name="Levesque L."/>
            <person name="Li R."/>
            <person name="Lin C.F."/>
            <person name="Lin M.F."/>
            <person name="Lindblad-Toh K."/>
            <person name="Llopart A."/>
            <person name="Long M."/>
            <person name="Low L."/>
            <person name="Lozovsky E."/>
            <person name="Lu J."/>
            <person name="Luo M."/>
            <person name="Machado C.A."/>
            <person name="Makalowski W."/>
            <person name="Marzo M."/>
            <person name="Matsuda M."/>
            <person name="Matzkin L."/>
            <person name="McAllister B."/>
            <person name="McBride C.S."/>
            <person name="McKernan B."/>
            <person name="McKernan K."/>
            <person name="Mendez-Lago M."/>
            <person name="Minx P."/>
            <person name="Mollenhauer M.U."/>
            <person name="Montooth K."/>
            <person name="Mount S.M."/>
            <person name="Mu X."/>
            <person name="Myers E."/>
            <person name="Negre B."/>
            <person name="Newfeld S."/>
            <person name="Nielsen R."/>
            <person name="Noor M.A."/>
            <person name="O'Grady P."/>
            <person name="Pachter L."/>
            <person name="Papaceit M."/>
            <person name="Parisi M.J."/>
            <person name="Parisi M."/>
            <person name="Parts L."/>
            <person name="Pedersen J.S."/>
            <person name="Pesole G."/>
            <person name="Phillippy A.M."/>
            <person name="Ponting C.P."/>
            <person name="Pop M."/>
            <person name="Porcelli D."/>
            <person name="Powell J.R."/>
            <person name="Prohaska S."/>
            <person name="Pruitt K."/>
            <person name="Puig M."/>
            <person name="Quesneville H."/>
            <person name="Ram K.R."/>
            <person name="Rand D."/>
            <person name="Rasmussen M.D."/>
            <person name="Reed L.K."/>
            <person name="Reenan R."/>
            <person name="Reily A."/>
            <person name="Remington K.A."/>
            <person name="Rieger T.T."/>
            <person name="Ritchie M.G."/>
            <person name="Robin C."/>
            <person name="Rogers Y.H."/>
            <person name="Rohde C."/>
            <person name="Rozas J."/>
            <person name="Rubenfield M.J."/>
            <person name="Ruiz A."/>
            <person name="Russo S."/>
            <person name="Salzberg S.L."/>
            <person name="Sanchez-Gracia A."/>
            <person name="Saranga D.J."/>
            <person name="Sato H."/>
            <person name="Schaeffer S.W."/>
            <person name="Schatz M.C."/>
            <person name="Schlenke T."/>
            <person name="Schwartz R."/>
            <person name="Segarra C."/>
            <person name="Singh R.S."/>
            <person name="Sirot L."/>
            <person name="Sirota M."/>
            <person name="Sisneros N.B."/>
            <person name="Smith C.D."/>
            <person name="Smith T.F."/>
            <person name="Spieth J."/>
            <person name="Stage D.E."/>
            <person name="Stark A."/>
            <person name="Stephan W."/>
            <person name="Strausberg R.L."/>
            <person name="Strempel S."/>
            <person name="Sturgill D."/>
            <person name="Sutton G."/>
            <person name="Sutton G.G."/>
            <person name="Tao W."/>
            <person name="Teichmann S."/>
            <person name="Tobari Y.N."/>
            <person name="Tomimura Y."/>
            <person name="Tsolas J.M."/>
            <person name="Valente V.L."/>
            <person name="Venter E."/>
            <person name="Venter J.C."/>
            <person name="Vicario S."/>
            <person name="Vieira F.G."/>
            <person name="Vilella A.J."/>
            <person name="Villasante A."/>
            <person name="Walenz B."/>
            <person name="Wang J."/>
            <person name="Wasserman M."/>
            <person name="Watts T."/>
            <person name="Wilson D."/>
            <person name="Wilson R.K."/>
            <person name="Wing R.A."/>
            <person name="Wolfner M.F."/>
            <person name="Wong A."/>
            <person name="Wong G.K."/>
            <person name="Wu C.I."/>
            <person name="Wu G."/>
            <person name="Yamamoto D."/>
            <person name="Yang H.P."/>
            <person name="Yang S.P."/>
            <person name="Yorke J.A."/>
            <person name="Yoshida K."/>
            <person name="Zdobnov E."/>
            <person name="Zhang P."/>
            <person name="Zhang Y."/>
            <person name="Zimin A.V."/>
            <person name="Baldwin J."/>
            <person name="Abdouelleil A."/>
            <person name="Abdulkadir J."/>
            <person name="Abebe A."/>
            <person name="Abera B."/>
            <person name="Abreu J."/>
            <person name="Acer S.C."/>
            <person name="Aftuck L."/>
            <person name="Alexander A."/>
            <person name="An P."/>
            <person name="Anderson E."/>
            <person name="Anderson S."/>
            <person name="Arachi H."/>
            <person name="Azer M."/>
            <person name="Bachantsang P."/>
            <person name="Barry A."/>
            <person name="Bayul T."/>
            <person name="Berlin A."/>
            <person name="Bessette D."/>
            <person name="Bloom T."/>
            <person name="Blye J."/>
            <person name="Boguslavskiy L."/>
            <person name="Bonnet C."/>
            <person name="Boukhgalter B."/>
            <person name="Bourzgui I."/>
            <person name="Brown A."/>
            <person name="Cahill P."/>
            <person name="Channer S."/>
            <person name="Cheshatsang Y."/>
            <person name="Chuda L."/>
            <person name="Citroen M."/>
            <person name="Collymore A."/>
            <person name="Cooke P."/>
            <person name="Costello M."/>
            <person name="D'Aco K."/>
            <person name="Daza R."/>
            <person name="De Haan G."/>
            <person name="DeGray S."/>
            <person name="DeMaso C."/>
            <person name="Dhargay N."/>
            <person name="Dooley K."/>
            <person name="Dooley E."/>
            <person name="Doricent M."/>
            <person name="Dorje P."/>
            <person name="Dorjee K."/>
            <person name="Dupes A."/>
            <person name="Elong R."/>
            <person name="Falk J."/>
            <person name="Farina A."/>
            <person name="Faro S."/>
            <person name="Ferguson D."/>
            <person name="Fisher S."/>
            <person name="Foley C.D."/>
            <person name="Franke A."/>
            <person name="Friedrich D."/>
            <person name="Gadbois L."/>
            <person name="Gearin G."/>
            <person name="Gearin C.R."/>
            <person name="Giannoukos G."/>
            <person name="Goode T."/>
            <person name="Graham J."/>
            <person name="Grandbois E."/>
            <person name="Grewal S."/>
            <person name="Gyaltsen K."/>
            <person name="Hafez N."/>
            <person name="Hagos B."/>
            <person name="Hall J."/>
            <person name="Henson C."/>
            <person name="Hollinger A."/>
            <person name="Honan T."/>
            <person name="Huard M.D."/>
            <person name="Hughes L."/>
            <person name="Hurhula B."/>
            <person name="Husby M.E."/>
            <person name="Kamat A."/>
            <person name="Kanga B."/>
            <person name="Kashin S."/>
            <person name="Khazanovich D."/>
            <person name="Kisner P."/>
            <person name="Lance K."/>
            <person name="Lara M."/>
            <person name="Lee W."/>
            <person name="Lennon N."/>
            <person name="Letendre F."/>
            <person name="LeVine R."/>
            <person name="Lipovsky A."/>
            <person name="Liu X."/>
            <person name="Liu J."/>
            <person name="Liu S."/>
            <person name="Lokyitsang T."/>
            <person name="Lokyitsang Y."/>
            <person name="Lubonja R."/>
            <person name="Lui A."/>
            <person name="MacDonald P."/>
            <person name="Magnisalis V."/>
            <person name="Maru K."/>
            <person name="Matthews C."/>
            <person name="McCusker W."/>
            <person name="McDonough S."/>
            <person name="Mehta T."/>
            <person name="Meldrim J."/>
            <person name="Meneus L."/>
            <person name="Mihai O."/>
            <person name="Mihalev A."/>
            <person name="Mihova T."/>
            <person name="Mittelman R."/>
            <person name="Mlenga V."/>
            <person name="Montmayeur A."/>
            <person name="Mulrain L."/>
            <person name="Navidi A."/>
            <person name="Naylor J."/>
            <person name="Negash T."/>
            <person name="Nguyen T."/>
            <person name="Nguyen N."/>
            <person name="Nicol R."/>
            <person name="Norbu C."/>
            <person name="Norbu N."/>
            <person name="Novod N."/>
            <person name="O'Neill B."/>
            <person name="Osman S."/>
            <person name="Markiewicz E."/>
            <person name="Oyono O.L."/>
            <person name="Patti C."/>
            <person name="Phunkhang P."/>
            <person name="Pierre F."/>
            <person name="Priest M."/>
            <person name="Raghuraman S."/>
            <person name="Rege F."/>
            <person name="Reyes R."/>
            <person name="Rise C."/>
            <person name="Rogov P."/>
            <person name="Ross K."/>
            <person name="Ryan E."/>
            <person name="Settipalli S."/>
            <person name="Shea T."/>
            <person name="Sherpa N."/>
            <person name="Shi L."/>
            <person name="Shih D."/>
            <person name="Sparrow T."/>
            <person name="Spaulding J."/>
            <person name="Stalker J."/>
            <person name="Stange-Thomann N."/>
            <person name="Stavropoulos S."/>
            <person name="Stone C."/>
            <person name="Strader C."/>
            <person name="Tesfaye S."/>
            <person name="Thomson T."/>
            <person name="Thoulutsang Y."/>
            <person name="Thoulutsang D."/>
            <person name="Topham K."/>
            <person name="Topping I."/>
            <person name="Tsamla T."/>
            <person name="Vassiliev H."/>
            <person name="Vo A."/>
            <person name="Wangchuk T."/>
            <person name="Wangdi T."/>
            <person name="Weiand M."/>
            <person name="Wilkinson J."/>
            <person name="Wilson A."/>
            <person name="Yadav S."/>
            <person name="Young G."/>
            <person name="Yu Q."/>
            <person name="Zembek L."/>
            <person name="Zhong D."/>
            <person name="Zimmer A."/>
            <person name="Zwirko Z."/>
            <person name="Jaffe D.B."/>
            <person name="Alvarez P."/>
            <person name="Brockman W."/>
            <person name="Butler J."/>
            <person name="Chin C."/>
            <person name="Gnerre S."/>
            <person name="Grabherr M."/>
            <person name="Kleber M."/>
            <person name="Mauceli E."/>
            <person name="MacCallum I."/>
        </authorList>
    </citation>
    <scope>NUCLEOTIDE SEQUENCE [LARGE SCALE GENOMIC DNA]</scope>
    <source>
        <strain evidence="3">white501</strain>
    </source>
</reference>
<keyword evidence="1" id="KW-0812">Transmembrane</keyword>
<keyword evidence="3" id="KW-1185">Reference proteome</keyword>
<keyword evidence="1" id="KW-1133">Transmembrane helix</keyword>
<gene>
    <name evidence="2" type="primary">Dsim\GD20166</name>
    <name evidence="2" type="ORF">Dsim_GD20166</name>
</gene>